<protein>
    <submittedName>
        <fullName evidence="1">Uncharacterized protein</fullName>
    </submittedName>
</protein>
<reference evidence="1" key="1">
    <citation type="submission" date="2021-09" db="EMBL/GenBank/DDBJ databases">
        <title>A high-quality genome of the endoparasitic fungus Hirsutella rhossiliensis with a comparison of Hirsutella genomes reveals transposable elements contributing to genome size variation.</title>
        <authorList>
            <person name="Lin R."/>
            <person name="Jiao Y."/>
            <person name="Sun X."/>
            <person name="Ling J."/>
            <person name="Xie B."/>
            <person name="Cheng X."/>
        </authorList>
    </citation>
    <scope>NUCLEOTIDE SEQUENCE</scope>
    <source>
        <strain evidence="1">HR02</strain>
    </source>
</reference>
<name>A0A9P8SJZ8_9HYPO</name>
<dbReference type="EMBL" id="JAIZPD010000004">
    <property type="protein sequence ID" value="KAH0964235.1"/>
    <property type="molecule type" value="Genomic_DNA"/>
</dbReference>
<proteinExistence type="predicted"/>
<evidence type="ECO:0000313" key="1">
    <source>
        <dbReference type="EMBL" id="KAH0964235.1"/>
    </source>
</evidence>
<gene>
    <name evidence="1" type="ORF">HRG_04663</name>
</gene>
<evidence type="ECO:0000313" key="2">
    <source>
        <dbReference type="Proteomes" id="UP000824596"/>
    </source>
</evidence>
<dbReference type="RefSeq" id="XP_044721748.1">
    <property type="nucleotide sequence ID" value="XM_044863134.1"/>
</dbReference>
<comment type="caution">
    <text evidence="1">The sequence shown here is derived from an EMBL/GenBank/DDBJ whole genome shotgun (WGS) entry which is preliminary data.</text>
</comment>
<organism evidence="1 2">
    <name type="scientific">Hirsutella rhossiliensis</name>
    <dbReference type="NCBI Taxonomy" id="111463"/>
    <lineage>
        <taxon>Eukaryota</taxon>
        <taxon>Fungi</taxon>
        <taxon>Dikarya</taxon>
        <taxon>Ascomycota</taxon>
        <taxon>Pezizomycotina</taxon>
        <taxon>Sordariomycetes</taxon>
        <taxon>Hypocreomycetidae</taxon>
        <taxon>Hypocreales</taxon>
        <taxon>Ophiocordycipitaceae</taxon>
        <taxon>Hirsutella</taxon>
    </lineage>
</organism>
<dbReference type="GeneID" id="68353792"/>
<sequence>MGMGMGMEGGAQGRHWLLMLRSPEAATATWHHTVAAPWRSICNSLDYALDISADRPFDAPEVVERHRVAAGLDAAAAEELGTAVRSVEPRSCRGWAVEVLRKLQDRLLVLDVWVERRGHGWTGDGGLEEISAPNTPFPG</sequence>
<accession>A0A9P8SJZ8</accession>
<keyword evidence="2" id="KW-1185">Reference proteome</keyword>
<dbReference type="AlphaFoldDB" id="A0A9P8SJZ8"/>
<dbReference type="Proteomes" id="UP000824596">
    <property type="component" value="Unassembled WGS sequence"/>
</dbReference>